<keyword evidence="2" id="KW-1185">Reference proteome</keyword>
<evidence type="ECO:0000313" key="1">
    <source>
        <dbReference type="EMBL" id="AEW69631.1"/>
    </source>
</evidence>
<dbReference type="Proteomes" id="UP000029779">
    <property type="component" value="Segment"/>
</dbReference>
<dbReference type="EMBL" id="JN418988">
    <property type="protein sequence ID" value="AEW69631.1"/>
    <property type="molecule type" value="Genomic_DNA"/>
</dbReference>
<organismHost>
    <name type="scientific">Helicoverpa zea</name>
    <name type="common">Corn earworm moth</name>
    <name type="synonym">Heliothis zea</name>
    <dbReference type="NCBI Taxonomy" id="7113"/>
</organismHost>
<proteinExistence type="predicted"/>
<evidence type="ECO:0000313" key="2">
    <source>
        <dbReference type="Proteomes" id="UP000029779"/>
    </source>
</evidence>
<protein>
    <submittedName>
        <fullName evidence="1">Uncharacterized protein</fullName>
    </submittedName>
</protein>
<accession>G9I0A7</accession>
<reference evidence="1 2" key="1">
    <citation type="journal article" date="2012" name="Viruses">
        <title>Analysis of the Genome of the Sexually Transmitted Insect Virus Helicoverpa zea Nudivirus 2.</title>
        <authorList>
            <person name="Burand J.P."/>
            <person name="Kim W."/>
            <person name="Afonso C.L."/>
            <person name="Tulman E.R."/>
            <person name="Kutish G.F."/>
            <person name="Lu Z."/>
            <person name="Rock D.L."/>
        </authorList>
    </citation>
    <scope>NUCLEOTIDE SEQUENCE [LARGE SCALE GENOMIC DNA]</scope>
    <source>
        <strain evidence="1">MS1</strain>
    </source>
</reference>
<organism evidence="1 2">
    <name type="scientific">Helicoverpa zea nudivirus 2</name>
    <name type="common">HzNV-2</name>
    <dbReference type="NCBI Taxonomy" id="1128424"/>
    <lineage>
        <taxon>Viruses</taxon>
        <taxon>Viruses incertae sedis</taxon>
        <taxon>Naldaviricetes</taxon>
        <taxon>Lefavirales</taxon>
        <taxon>Nudiviridae</taxon>
        <taxon>Betanudivirus</taxon>
        <taxon>Betanudivirus hezeae</taxon>
    </lineage>
</organism>
<dbReference type="RefSeq" id="YP_004956829.1">
    <property type="nucleotide sequence ID" value="NC_004156.2"/>
</dbReference>
<gene>
    <name evidence="1" type="primary">orf81</name>
    <name evidence="1" type="ORF">Hz2V081</name>
</gene>
<dbReference type="GeneID" id="11536491"/>
<name>G9I0A7_HZNV2</name>
<sequence length="127" mass="14873">MDCKILSGEELTKEAQLFIKNMPEGFTLTNPMQLYYGHKIHRYAWISTPPFKFDEKTMTRNRNGLFINLLKYARSLYAKLNINVVIYYESDMPPLFMGNDKSIEAVISMIPAYRLRAVTHATWKDKD</sequence>
<dbReference type="KEGG" id="vg:11536491"/>